<dbReference type="Pfam" id="PF13439">
    <property type="entry name" value="Glyco_transf_4"/>
    <property type="match status" value="1"/>
</dbReference>
<dbReference type="EMBL" id="PFQK01000003">
    <property type="protein sequence ID" value="PJC82323.1"/>
    <property type="molecule type" value="Genomic_DNA"/>
</dbReference>
<feature type="domain" description="Glycosyltransferase subfamily 4-like N-terminal" evidence="2">
    <location>
        <begin position="14"/>
        <end position="201"/>
    </location>
</feature>
<dbReference type="AlphaFoldDB" id="A0A2M8GP43"/>
<comment type="caution">
    <text evidence="3">The sequence shown here is derived from an EMBL/GenBank/DDBJ whole genome shotgun (WGS) entry which is preliminary data.</text>
</comment>
<dbReference type="Pfam" id="PF00534">
    <property type="entry name" value="Glycos_transf_1"/>
    <property type="match status" value="1"/>
</dbReference>
<evidence type="ECO:0000313" key="4">
    <source>
        <dbReference type="Proteomes" id="UP000229370"/>
    </source>
</evidence>
<protein>
    <recommendedName>
        <fullName evidence="5">Glycosyl transferase family 1 domain-containing protein</fullName>
    </recommendedName>
</protein>
<name>A0A2M8GP43_9BACT</name>
<dbReference type="Proteomes" id="UP000229370">
    <property type="component" value="Unassembled WGS sequence"/>
</dbReference>
<dbReference type="PANTHER" id="PTHR45947:SF13">
    <property type="entry name" value="TRANSFERASE"/>
    <property type="match status" value="1"/>
</dbReference>
<sequence length="390" mass="45698">MKILLIHNFYQYRGGEDVYVDLLNKLLIEHGHDVILYSKNSKNIDAGIISQAKIALNMFSNKNQCDEFRHIILNFRPNIVHFNNIYPLLTPELYDVCNQLMIPTVQTIHTYRYFCPKSNLFKGGKICELCVNKKFSYPAIFYKCYHKSYSASLFYSGAFLYHKTINKFKTIKALIFPSNFTKEYYLKYLDISSNNIFVVPHFTFNNIKQNKAKKQSIEKYFIYVGRLSEEKGILQLVKLFTQLADKNLLVLGDGPLRKELDSFRKFKNIDFRYNVSDDVKSDLIHNSIFTIIPSQVYEQGPLVLMESFASGTPVLAPYLGPIKERIKHEKTGLFFNPGDMNDLKNKIILVSKGKYNLNKMRRNVINEYKKYYTPEKYYKSLMKIYNKISN</sequence>
<dbReference type="SUPFAM" id="SSF53756">
    <property type="entry name" value="UDP-Glycosyltransferase/glycogen phosphorylase"/>
    <property type="match status" value="1"/>
</dbReference>
<evidence type="ECO:0000259" key="1">
    <source>
        <dbReference type="Pfam" id="PF00534"/>
    </source>
</evidence>
<proteinExistence type="predicted"/>
<reference evidence="4" key="1">
    <citation type="submission" date="2017-09" db="EMBL/GenBank/DDBJ databases">
        <title>Depth-based differentiation of microbial function through sediment-hosted aquifers and enrichment of novel symbionts in the deep terrestrial subsurface.</title>
        <authorList>
            <person name="Probst A.J."/>
            <person name="Ladd B."/>
            <person name="Jarett J.K."/>
            <person name="Geller-Mcgrath D.E."/>
            <person name="Sieber C.M.K."/>
            <person name="Emerson J.B."/>
            <person name="Anantharaman K."/>
            <person name="Thomas B.C."/>
            <person name="Malmstrom R."/>
            <person name="Stieglmeier M."/>
            <person name="Klingl A."/>
            <person name="Woyke T."/>
            <person name="Ryan C.M."/>
            <person name="Banfield J.F."/>
        </authorList>
    </citation>
    <scope>NUCLEOTIDE SEQUENCE [LARGE SCALE GENOMIC DNA]</scope>
</reference>
<dbReference type="CDD" id="cd03801">
    <property type="entry name" value="GT4_PimA-like"/>
    <property type="match status" value="1"/>
</dbReference>
<evidence type="ECO:0000313" key="3">
    <source>
        <dbReference type="EMBL" id="PJC82323.1"/>
    </source>
</evidence>
<dbReference type="Gene3D" id="3.40.50.2000">
    <property type="entry name" value="Glycogen Phosphorylase B"/>
    <property type="match status" value="2"/>
</dbReference>
<evidence type="ECO:0008006" key="5">
    <source>
        <dbReference type="Google" id="ProtNLM"/>
    </source>
</evidence>
<dbReference type="InterPro" id="IPR001296">
    <property type="entry name" value="Glyco_trans_1"/>
</dbReference>
<dbReference type="InterPro" id="IPR050194">
    <property type="entry name" value="Glycosyltransferase_grp1"/>
</dbReference>
<organism evidence="3 4">
    <name type="scientific">Candidatus Roizmanbacteria bacterium CG_4_8_14_3_um_filter_36_10</name>
    <dbReference type="NCBI Taxonomy" id="1974834"/>
    <lineage>
        <taxon>Bacteria</taxon>
        <taxon>Candidatus Roizmaniibacteriota</taxon>
    </lineage>
</organism>
<accession>A0A2M8GP43</accession>
<dbReference type="GO" id="GO:0016757">
    <property type="term" value="F:glycosyltransferase activity"/>
    <property type="evidence" value="ECO:0007669"/>
    <property type="project" value="InterPro"/>
</dbReference>
<gene>
    <name evidence="3" type="ORF">CO007_00070</name>
</gene>
<evidence type="ECO:0000259" key="2">
    <source>
        <dbReference type="Pfam" id="PF13439"/>
    </source>
</evidence>
<dbReference type="PANTHER" id="PTHR45947">
    <property type="entry name" value="SULFOQUINOVOSYL TRANSFERASE SQD2"/>
    <property type="match status" value="1"/>
</dbReference>
<feature type="domain" description="Glycosyl transferase family 1" evidence="1">
    <location>
        <begin position="209"/>
        <end position="366"/>
    </location>
</feature>
<dbReference type="InterPro" id="IPR028098">
    <property type="entry name" value="Glyco_trans_4-like_N"/>
</dbReference>